<evidence type="ECO:0000256" key="1">
    <source>
        <dbReference type="SAM" id="Coils"/>
    </source>
</evidence>
<keyword evidence="1" id="KW-0175">Coiled coil</keyword>
<evidence type="ECO:0000259" key="3">
    <source>
        <dbReference type="Pfam" id="PF13868"/>
    </source>
</evidence>
<dbReference type="OrthoDB" id="544531at2759"/>
<feature type="coiled-coil region" evidence="1">
    <location>
        <begin position="259"/>
        <end position="318"/>
    </location>
</feature>
<name>A8IUX7_CHLRE</name>
<evidence type="ECO:0000313" key="5">
    <source>
        <dbReference type="Proteomes" id="UP000006906"/>
    </source>
</evidence>
<dbReference type="EMBL" id="CM008975">
    <property type="protein sequence ID" value="PNW73356.1"/>
    <property type="molecule type" value="Genomic_DNA"/>
</dbReference>
<feature type="region of interest" description="Disordered" evidence="2">
    <location>
        <begin position="74"/>
        <end position="106"/>
    </location>
</feature>
<organism evidence="4 5">
    <name type="scientific">Chlamydomonas reinhardtii</name>
    <name type="common">Chlamydomonas smithii</name>
    <dbReference type="NCBI Taxonomy" id="3055"/>
    <lineage>
        <taxon>Eukaryota</taxon>
        <taxon>Viridiplantae</taxon>
        <taxon>Chlorophyta</taxon>
        <taxon>core chlorophytes</taxon>
        <taxon>Chlorophyceae</taxon>
        <taxon>CS clade</taxon>
        <taxon>Chlamydomonadales</taxon>
        <taxon>Chlamydomonadaceae</taxon>
        <taxon>Chlamydomonas</taxon>
    </lineage>
</organism>
<dbReference type="Proteomes" id="UP000006906">
    <property type="component" value="Chromosome 14"/>
</dbReference>
<reference evidence="4 5" key="1">
    <citation type="journal article" date="2007" name="Science">
        <title>The Chlamydomonas genome reveals the evolution of key animal and plant functions.</title>
        <authorList>
            <person name="Merchant S.S."/>
            <person name="Prochnik S.E."/>
            <person name="Vallon O."/>
            <person name="Harris E.H."/>
            <person name="Karpowicz S.J."/>
            <person name="Witman G.B."/>
            <person name="Terry A."/>
            <person name="Salamov A."/>
            <person name="Fritz-Laylin L.K."/>
            <person name="Marechal-Drouard L."/>
            <person name="Marshall W.F."/>
            <person name="Qu L.H."/>
            <person name="Nelson D.R."/>
            <person name="Sanderfoot A.A."/>
            <person name="Spalding M.H."/>
            <person name="Kapitonov V.V."/>
            <person name="Ren Q."/>
            <person name="Ferris P."/>
            <person name="Lindquist E."/>
            <person name="Shapiro H."/>
            <person name="Lucas S.M."/>
            <person name="Grimwood J."/>
            <person name="Schmutz J."/>
            <person name="Cardol P."/>
            <person name="Cerutti H."/>
            <person name="Chanfreau G."/>
            <person name="Chen C.L."/>
            <person name="Cognat V."/>
            <person name="Croft M.T."/>
            <person name="Dent R."/>
            <person name="Dutcher S."/>
            <person name="Fernandez E."/>
            <person name="Fukuzawa H."/>
            <person name="Gonzalez-Ballester D."/>
            <person name="Gonzalez-Halphen D."/>
            <person name="Hallmann A."/>
            <person name="Hanikenne M."/>
            <person name="Hippler M."/>
            <person name="Inwood W."/>
            <person name="Jabbari K."/>
            <person name="Kalanon M."/>
            <person name="Kuras R."/>
            <person name="Lefebvre P.A."/>
            <person name="Lemaire S.D."/>
            <person name="Lobanov A.V."/>
            <person name="Lohr M."/>
            <person name="Manuell A."/>
            <person name="Meier I."/>
            <person name="Mets L."/>
            <person name="Mittag M."/>
            <person name="Mittelmeier T."/>
            <person name="Moroney J.V."/>
            <person name="Moseley J."/>
            <person name="Napoli C."/>
            <person name="Nedelcu A.M."/>
            <person name="Niyogi K."/>
            <person name="Novoselov S.V."/>
            <person name="Paulsen I.T."/>
            <person name="Pazour G."/>
            <person name="Purton S."/>
            <person name="Ral J.P."/>
            <person name="Riano-Pachon D.M."/>
            <person name="Riekhof W."/>
            <person name="Rymarquis L."/>
            <person name="Schroda M."/>
            <person name="Stern D."/>
            <person name="Umen J."/>
            <person name="Willows R."/>
            <person name="Wilson N."/>
            <person name="Zimmer S.L."/>
            <person name="Allmer J."/>
            <person name="Balk J."/>
            <person name="Bisova K."/>
            <person name="Chen C.J."/>
            <person name="Elias M."/>
            <person name="Gendler K."/>
            <person name="Hauser C."/>
            <person name="Lamb M.R."/>
            <person name="Ledford H."/>
            <person name="Long J.C."/>
            <person name="Minagawa J."/>
            <person name="Page M.D."/>
            <person name="Pan J."/>
            <person name="Pootakham W."/>
            <person name="Roje S."/>
            <person name="Rose A."/>
            <person name="Stahlberg E."/>
            <person name="Terauchi A.M."/>
            <person name="Yang P."/>
            <person name="Ball S."/>
            <person name="Bowler C."/>
            <person name="Dieckmann C.L."/>
            <person name="Gladyshev V.N."/>
            <person name="Green P."/>
            <person name="Jorgensen R."/>
            <person name="Mayfield S."/>
            <person name="Mueller-Roeber B."/>
            <person name="Rajamani S."/>
            <person name="Sayre R.T."/>
            <person name="Brokstein P."/>
            <person name="Dubchak I."/>
            <person name="Goodstein D."/>
            <person name="Hornick L."/>
            <person name="Huang Y.W."/>
            <person name="Jhaveri J."/>
            <person name="Luo Y."/>
            <person name="Martinez D."/>
            <person name="Ngau W.C."/>
            <person name="Otillar B."/>
            <person name="Poliakov A."/>
            <person name="Porter A."/>
            <person name="Szajkowski L."/>
            <person name="Werner G."/>
            <person name="Zhou K."/>
            <person name="Grigoriev I.V."/>
            <person name="Rokhsar D.S."/>
            <person name="Grossman A.R."/>
        </authorList>
    </citation>
    <scope>NUCLEOTIDE SEQUENCE [LARGE SCALE GENOMIC DNA]</scope>
    <source>
        <strain evidence="5">CC-503</strain>
    </source>
</reference>
<dbReference type="RefSeq" id="XP_001692676.1">
    <property type="nucleotide sequence ID" value="XM_001692624.3"/>
</dbReference>
<protein>
    <recommendedName>
        <fullName evidence="3">Trichohyalin-plectin-homology domain-containing protein</fullName>
    </recommendedName>
</protein>
<dbReference type="PaxDb" id="3055-EDP03695"/>
<dbReference type="Gramene" id="PNW73356">
    <property type="protein sequence ID" value="PNW73356"/>
    <property type="gene ID" value="CHLRE_14g629200v5"/>
</dbReference>
<dbReference type="HOGENOM" id="CLU_522129_0_0_1"/>
<dbReference type="KEGG" id="cre:CHLRE_14g629200v5"/>
<gene>
    <name evidence="4" type="ORF">CHLRE_14g629200v5</name>
</gene>
<feature type="region of interest" description="Disordered" evidence="2">
    <location>
        <begin position="429"/>
        <end position="461"/>
    </location>
</feature>
<feature type="region of interest" description="Disordered" evidence="2">
    <location>
        <begin position="385"/>
        <end position="410"/>
    </location>
</feature>
<evidence type="ECO:0000256" key="2">
    <source>
        <dbReference type="SAM" id="MobiDB-lite"/>
    </source>
</evidence>
<evidence type="ECO:0000313" key="4">
    <source>
        <dbReference type="EMBL" id="PNW73356.1"/>
    </source>
</evidence>
<feature type="domain" description="Trichohyalin-plectin-homology" evidence="3">
    <location>
        <begin position="189"/>
        <end position="488"/>
    </location>
</feature>
<dbReference type="GeneID" id="5718260"/>
<proteinExistence type="predicted"/>
<dbReference type="AlphaFoldDB" id="A8IUX7"/>
<dbReference type="InParanoid" id="A8IUX7"/>
<feature type="coiled-coil region" evidence="1">
    <location>
        <begin position="166"/>
        <end position="231"/>
    </location>
</feature>
<dbReference type="InterPro" id="IPR043597">
    <property type="entry name" value="TPH_dom"/>
</dbReference>
<sequence length="522" mass="59029">MVSHRGARGPVGSAAEALKDALVAKLQPGIRESPLNDGIYQSIRLVEGFLNACKESEAELEALKAQIKRLMMQQIARSSPSRQRPDQGRSSLPGIDTRPSTSPRNDAELAAAAGGNSRMQLYSRASARSADAPAAGSVPVDWTLPQRTLNRKAFVRGGDFARITLVQDDLARKAEAQRQRDEADRKRSTLAMFDTQMAVVNQRRAEEREARRRAQLDMDEHIRQFQASEEERLRRERATQEGLRDFYSNQIEELHTRQRDEAEQREREHAAERAQAEAEARAERARLEALARENTALRERIKRELNDALAAKAAAKAAQVAEEARYNREYMAKMDADEAARRRAVEIRAEKMRRAFERGGGAALQASLEEQARLDAARAERLAAEAEAAAAEKERRDRERRRREAEETMRTLEEQIAAKQAERAAAAEAARQLREQMTEAERAAKQAREVEKMERRRQQADAFAAQKAAVAEQRRRRFEEYRDPVEERYKWLHAAPMAGTQRAFNNLAVPEGKAAMLASMTL</sequence>
<feature type="coiled-coil region" evidence="1">
    <location>
        <begin position="46"/>
        <end position="73"/>
    </location>
</feature>
<dbReference type="OMA" id="NACKESE"/>
<feature type="compositionally biased region" description="Basic and acidic residues" evidence="2">
    <location>
        <begin position="431"/>
        <end position="459"/>
    </location>
</feature>
<dbReference type="Pfam" id="PF13868">
    <property type="entry name" value="TPH"/>
    <property type="match status" value="1"/>
</dbReference>
<keyword evidence="5" id="KW-1185">Reference proteome</keyword>
<accession>A8IUX7</accession>